<gene>
    <name evidence="2" type="ORF">DFQ27_007402</name>
</gene>
<organism evidence="2 3">
    <name type="scientific">Actinomortierella ambigua</name>
    <dbReference type="NCBI Taxonomy" id="1343610"/>
    <lineage>
        <taxon>Eukaryota</taxon>
        <taxon>Fungi</taxon>
        <taxon>Fungi incertae sedis</taxon>
        <taxon>Mucoromycota</taxon>
        <taxon>Mortierellomycotina</taxon>
        <taxon>Mortierellomycetes</taxon>
        <taxon>Mortierellales</taxon>
        <taxon>Mortierellaceae</taxon>
        <taxon>Actinomortierella</taxon>
    </lineage>
</organism>
<evidence type="ECO:0000256" key="1">
    <source>
        <dbReference type="SAM" id="SignalP"/>
    </source>
</evidence>
<evidence type="ECO:0000313" key="3">
    <source>
        <dbReference type="Proteomes" id="UP000807716"/>
    </source>
</evidence>
<reference evidence="2" key="1">
    <citation type="journal article" date="2020" name="Fungal Divers.">
        <title>Resolving the Mortierellaceae phylogeny through synthesis of multi-gene phylogenetics and phylogenomics.</title>
        <authorList>
            <person name="Vandepol N."/>
            <person name="Liber J."/>
            <person name="Desiro A."/>
            <person name="Na H."/>
            <person name="Kennedy M."/>
            <person name="Barry K."/>
            <person name="Grigoriev I.V."/>
            <person name="Miller A.N."/>
            <person name="O'Donnell K."/>
            <person name="Stajich J.E."/>
            <person name="Bonito G."/>
        </authorList>
    </citation>
    <scope>NUCLEOTIDE SEQUENCE</scope>
    <source>
        <strain evidence="2">BC1065</strain>
    </source>
</reference>
<comment type="caution">
    <text evidence="2">The sequence shown here is derived from an EMBL/GenBank/DDBJ whole genome shotgun (WGS) entry which is preliminary data.</text>
</comment>
<dbReference type="OrthoDB" id="5576763at2759"/>
<keyword evidence="1" id="KW-0732">Signal</keyword>
<feature type="signal peptide" evidence="1">
    <location>
        <begin position="1"/>
        <end position="19"/>
    </location>
</feature>
<dbReference type="EMBL" id="JAAAJB010000058">
    <property type="protein sequence ID" value="KAG0268171.1"/>
    <property type="molecule type" value="Genomic_DNA"/>
</dbReference>
<accession>A0A9P6QKC1</accession>
<proteinExistence type="predicted"/>
<keyword evidence="3" id="KW-1185">Reference proteome</keyword>
<dbReference type="Proteomes" id="UP000807716">
    <property type="component" value="Unassembled WGS sequence"/>
</dbReference>
<sequence length="243" mass="26144">MKLFASTLLASCVPSACLAVVHSTWAFDKIPPAGLRDITFAFNVANAPHRVGFYFAQQFNFQNISKVGYTGLQPQVDVNGNSVIRGVFSSFQNGTTTNHPNCRPGADGGPGVSCGFIFPANYNHKFNMTVQNIGNTTWRGTAVDTVTNNATEIGVWTLPPTSGGILDSQLGFVEYFPWNNGKPHNCSTLPFTEVTMFNPTSKTTGASGGKITSVYEQPNLCEHLVNFSDTLVPGGHDIKVGFL</sequence>
<evidence type="ECO:0000313" key="2">
    <source>
        <dbReference type="EMBL" id="KAG0268171.1"/>
    </source>
</evidence>
<name>A0A9P6QKC1_9FUNG</name>
<feature type="chain" id="PRO_5040144481" evidence="1">
    <location>
        <begin position="20"/>
        <end position="243"/>
    </location>
</feature>
<dbReference type="AlphaFoldDB" id="A0A9P6QKC1"/>
<protein>
    <submittedName>
        <fullName evidence="2">Uncharacterized protein</fullName>
    </submittedName>
</protein>